<name>A0ABV3J913_9ACTN</name>
<evidence type="ECO:0000313" key="2">
    <source>
        <dbReference type="Proteomes" id="UP001552527"/>
    </source>
</evidence>
<gene>
    <name evidence="1" type="ORF">AB0K95_05140</name>
</gene>
<organism evidence="1 2">
    <name type="scientific">Streptomyces werraensis</name>
    <dbReference type="NCBI Taxonomy" id="68284"/>
    <lineage>
        <taxon>Bacteria</taxon>
        <taxon>Bacillati</taxon>
        <taxon>Actinomycetota</taxon>
        <taxon>Actinomycetes</taxon>
        <taxon>Kitasatosporales</taxon>
        <taxon>Streptomycetaceae</taxon>
        <taxon>Streptomyces</taxon>
    </lineage>
</organism>
<sequence>MGAARGDVAGAGGAAAPRGRTPWGVVTAILGLPAPATCALPLMTAVRMLVS</sequence>
<protein>
    <submittedName>
        <fullName evidence="1">Uncharacterized protein</fullName>
    </submittedName>
</protein>
<accession>A0ABV3J913</accession>
<reference evidence="1 2" key="1">
    <citation type="submission" date="2024-06" db="EMBL/GenBank/DDBJ databases">
        <title>The Natural Products Discovery Center: Release of the First 8490 Sequenced Strains for Exploring Actinobacteria Biosynthetic Diversity.</title>
        <authorList>
            <person name="Kalkreuter E."/>
            <person name="Kautsar S.A."/>
            <person name="Yang D."/>
            <person name="Bader C.D."/>
            <person name="Teijaro C.N."/>
            <person name="Fluegel L."/>
            <person name="Davis C.M."/>
            <person name="Simpson J.R."/>
            <person name="Lauterbach L."/>
            <person name="Steele A.D."/>
            <person name="Gui C."/>
            <person name="Meng S."/>
            <person name="Li G."/>
            <person name="Viehrig K."/>
            <person name="Ye F."/>
            <person name="Su P."/>
            <person name="Kiefer A.F."/>
            <person name="Nichols A."/>
            <person name="Cepeda A.J."/>
            <person name="Yan W."/>
            <person name="Fan B."/>
            <person name="Jiang Y."/>
            <person name="Adhikari A."/>
            <person name="Zheng C.-J."/>
            <person name="Schuster L."/>
            <person name="Cowan T.M."/>
            <person name="Smanski M.J."/>
            <person name="Chevrette M.G."/>
            <person name="De Carvalho L.P.S."/>
            <person name="Shen B."/>
        </authorList>
    </citation>
    <scope>NUCLEOTIDE SEQUENCE [LARGE SCALE GENOMIC DNA]</scope>
    <source>
        <strain evidence="1 2">NPDC052768</strain>
    </source>
</reference>
<keyword evidence="2" id="KW-1185">Reference proteome</keyword>
<dbReference type="EMBL" id="JBFATE010000002">
    <property type="protein sequence ID" value="MEV5244654.1"/>
    <property type="molecule type" value="Genomic_DNA"/>
</dbReference>
<dbReference type="Proteomes" id="UP001552527">
    <property type="component" value="Unassembled WGS sequence"/>
</dbReference>
<dbReference type="RefSeq" id="WP_364018784.1">
    <property type="nucleotide sequence ID" value="NZ_JBFATE010000002.1"/>
</dbReference>
<evidence type="ECO:0000313" key="1">
    <source>
        <dbReference type="EMBL" id="MEV5244654.1"/>
    </source>
</evidence>
<comment type="caution">
    <text evidence="1">The sequence shown here is derived from an EMBL/GenBank/DDBJ whole genome shotgun (WGS) entry which is preliminary data.</text>
</comment>
<proteinExistence type="predicted"/>